<comment type="similarity">
    <text evidence="3">Belongs to the SmpB family.</text>
</comment>
<dbReference type="InterPro" id="IPR000037">
    <property type="entry name" value="SsrA-bd_prot"/>
</dbReference>
<keyword evidence="1 3" id="KW-0963">Cytoplasm</keyword>
<evidence type="ECO:0000313" key="4">
    <source>
        <dbReference type="EMBL" id="VFP85844.1"/>
    </source>
</evidence>
<dbReference type="NCBIfam" id="TIGR00086">
    <property type="entry name" value="smpB"/>
    <property type="match status" value="1"/>
</dbReference>
<dbReference type="EMBL" id="LR217732">
    <property type="protein sequence ID" value="VFP85844.1"/>
    <property type="molecule type" value="Genomic_DNA"/>
</dbReference>
<keyword evidence="2 3" id="KW-0694">RNA-binding</keyword>
<name>A0A451DGU7_9GAMM</name>
<dbReference type="CDD" id="cd09294">
    <property type="entry name" value="SmpB"/>
    <property type="match status" value="1"/>
</dbReference>
<dbReference type="GO" id="GO:0070929">
    <property type="term" value="P:trans-translation"/>
    <property type="evidence" value="ECO:0007669"/>
    <property type="project" value="UniProtKB-UniRule"/>
</dbReference>
<dbReference type="GO" id="GO:0003723">
    <property type="term" value="F:RNA binding"/>
    <property type="evidence" value="ECO:0007669"/>
    <property type="project" value="UniProtKB-UniRule"/>
</dbReference>
<evidence type="ECO:0000313" key="5">
    <source>
        <dbReference type="Proteomes" id="UP000294449"/>
    </source>
</evidence>
<dbReference type="PANTHER" id="PTHR30308:SF2">
    <property type="entry name" value="SSRA-BINDING PROTEIN"/>
    <property type="match status" value="1"/>
</dbReference>
<evidence type="ECO:0000256" key="1">
    <source>
        <dbReference type="ARBA" id="ARBA00022490"/>
    </source>
</evidence>
<sequence length="162" mass="18910">MSFTKKKNKKKVFINKKAQYNFFIKKTIISGIVLQGWEVKSIRLGHVQLTSGYITINNNEIYLIGVHIQPLTTVVNSCVCQSDRTRKLLLHKKEIGAVLNYIQKKGYTVVPLKLFWRKSWCKIKIGIAKGKSKRDKRLDEKNNSWKIDQSTIFKRISLNKKR</sequence>
<evidence type="ECO:0000256" key="2">
    <source>
        <dbReference type="ARBA" id="ARBA00022884"/>
    </source>
</evidence>
<reference evidence="4 5" key="1">
    <citation type="submission" date="2019-02" db="EMBL/GenBank/DDBJ databases">
        <authorList>
            <person name="Manzano-Marin A."/>
            <person name="Manzano-Marin A."/>
        </authorList>
    </citation>
    <scope>NUCLEOTIDE SEQUENCE [LARGE SCALE GENOMIC DNA]</scope>
    <source>
        <strain evidence="4 5">BuCipseudotaxifoliae</strain>
    </source>
</reference>
<dbReference type="HAMAP" id="MF_00023">
    <property type="entry name" value="SmpB"/>
    <property type="match status" value="1"/>
</dbReference>
<comment type="subcellular location">
    <subcellularLocation>
        <location evidence="3">Cytoplasm</location>
    </subcellularLocation>
    <text evidence="3">The tmRNA-SmpB complex associates with stalled 70S ribosomes.</text>
</comment>
<dbReference type="STRING" id="655384.GCA_900128595_00167"/>
<dbReference type="NCBIfam" id="NF003843">
    <property type="entry name" value="PRK05422.1"/>
    <property type="match status" value="1"/>
</dbReference>
<evidence type="ECO:0000256" key="3">
    <source>
        <dbReference type="HAMAP-Rule" id="MF_00023"/>
    </source>
</evidence>
<dbReference type="AlphaFoldDB" id="A0A451DGU7"/>
<dbReference type="InterPro" id="IPR023620">
    <property type="entry name" value="SmpB"/>
</dbReference>
<proteinExistence type="inferred from homology"/>
<dbReference type="Pfam" id="PF01668">
    <property type="entry name" value="SmpB"/>
    <property type="match status" value="1"/>
</dbReference>
<dbReference type="OrthoDB" id="9805462at2"/>
<dbReference type="GO" id="GO:0005829">
    <property type="term" value="C:cytosol"/>
    <property type="evidence" value="ECO:0007669"/>
    <property type="project" value="TreeGrafter"/>
</dbReference>
<comment type="function">
    <text evidence="3">Required for rescue of stalled ribosomes mediated by trans-translation. Binds to transfer-messenger RNA (tmRNA), required for stable association of tmRNA with ribosomes. tmRNA and SmpB together mimic tRNA shape, replacing the anticodon stem-loop with SmpB. tmRNA is encoded by the ssrA gene; the 2 termini fold to resemble tRNA(Ala) and it encodes a 'tag peptide', a short internal open reading frame. During trans-translation Ala-aminoacylated tmRNA acts like a tRNA, entering the A-site of stalled ribosomes, displacing the stalled mRNA. The ribosome then switches to translate the ORF on the tmRNA; the nascent peptide is terminated with the 'tag peptide' encoded by the tmRNA and targeted for degradation. The ribosome is freed to recommence translation, which seems to be the essential function of trans-translation.</text>
</comment>
<dbReference type="PROSITE" id="PS01317">
    <property type="entry name" value="SSRP"/>
    <property type="match status" value="1"/>
</dbReference>
<dbReference type="Gene3D" id="2.40.280.10">
    <property type="match status" value="1"/>
</dbReference>
<dbReference type="RefSeq" id="WP_082253724.1">
    <property type="nucleotide sequence ID" value="NZ_LR217732.1"/>
</dbReference>
<organism evidence="4 5">
    <name type="scientific">Buchnera aphidicola</name>
    <name type="common">Cinara pseudotaxifoliae</name>
    <dbReference type="NCBI Taxonomy" id="655384"/>
    <lineage>
        <taxon>Bacteria</taxon>
        <taxon>Pseudomonadati</taxon>
        <taxon>Pseudomonadota</taxon>
        <taxon>Gammaproteobacteria</taxon>
        <taxon>Enterobacterales</taxon>
        <taxon>Erwiniaceae</taxon>
        <taxon>Buchnera</taxon>
    </lineage>
</organism>
<dbReference type="InterPro" id="IPR020081">
    <property type="entry name" value="SsrA-bd_prot_CS"/>
</dbReference>
<accession>A0A451DGU7</accession>
<dbReference type="GO" id="GO:0070930">
    <property type="term" value="P:trans-translation-dependent protein tagging"/>
    <property type="evidence" value="ECO:0007669"/>
    <property type="project" value="TreeGrafter"/>
</dbReference>
<gene>
    <name evidence="3 4" type="primary">smpB</name>
    <name evidence="4" type="ORF">BUCIPSTX3056_167</name>
</gene>
<dbReference type="PANTHER" id="PTHR30308">
    <property type="entry name" value="TMRNA-BINDING COMPONENT OF TRANS-TRANSLATION TAGGING COMPLEX"/>
    <property type="match status" value="1"/>
</dbReference>
<protein>
    <recommendedName>
        <fullName evidence="3">SsrA-binding protein</fullName>
    </recommendedName>
    <alternativeName>
        <fullName evidence="3">Small protein B</fullName>
    </alternativeName>
</protein>
<dbReference type="SUPFAM" id="SSF74982">
    <property type="entry name" value="Small protein B (SmpB)"/>
    <property type="match status" value="1"/>
</dbReference>
<dbReference type="Proteomes" id="UP000294449">
    <property type="component" value="Chromosome"/>
</dbReference>